<dbReference type="Gene3D" id="2.10.70.100">
    <property type="match status" value="1"/>
</dbReference>
<evidence type="ECO:0000259" key="9">
    <source>
        <dbReference type="PROSITE" id="PS50113"/>
    </source>
</evidence>
<dbReference type="PROSITE" id="PS50110">
    <property type="entry name" value="RESPONSE_REGULATORY"/>
    <property type="match status" value="1"/>
</dbReference>
<evidence type="ECO:0000256" key="6">
    <source>
        <dbReference type="PROSITE-ProRule" id="PRU00169"/>
    </source>
</evidence>
<keyword evidence="11" id="KW-1185">Reference proteome</keyword>
<dbReference type="Pfam" id="PF08447">
    <property type="entry name" value="PAS_3"/>
    <property type="match status" value="1"/>
</dbReference>
<dbReference type="PANTHER" id="PTHR43547">
    <property type="entry name" value="TWO-COMPONENT HISTIDINE KINASE"/>
    <property type="match status" value="1"/>
</dbReference>
<dbReference type="CDD" id="cd00075">
    <property type="entry name" value="HATPase"/>
    <property type="match status" value="1"/>
</dbReference>
<dbReference type="EC" id="2.7.13.3" evidence="2"/>
<dbReference type="SUPFAM" id="SSF47384">
    <property type="entry name" value="Homodimeric domain of signal transducing histidine kinase"/>
    <property type="match status" value="1"/>
</dbReference>
<dbReference type="InterPro" id="IPR005467">
    <property type="entry name" value="His_kinase_dom"/>
</dbReference>
<keyword evidence="4" id="KW-0808">Transferase</keyword>
<dbReference type="InterPro" id="IPR036890">
    <property type="entry name" value="HATPase_C_sf"/>
</dbReference>
<accession>A0ABS3JVK7</accession>
<reference evidence="10 11" key="1">
    <citation type="submission" date="2021-03" db="EMBL/GenBank/DDBJ databases">
        <title>Fibrella sp. HMF5405 genome sequencing and assembly.</title>
        <authorList>
            <person name="Kang H."/>
            <person name="Kim H."/>
            <person name="Bae S."/>
            <person name="Joh K."/>
        </authorList>
    </citation>
    <scope>NUCLEOTIDE SEQUENCE [LARGE SCALE GENOMIC DNA]</scope>
    <source>
        <strain evidence="10 11">HMF5405</strain>
    </source>
</reference>
<dbReference type="InterPro" id="IPR036097">
    <property type="entry name" value="HisK_dim/P_sf"/>
</dbReference>
<dbReference type="Gene3D" id="3.30.565.10">
    <property type="entry name" value="Histidine kinase-like ATPase, C-terminal domain"/>
    <property type="match status" value="1"/>
</dbReference>
<dbReference type="Pfam" id="PF00512">
    <property type="entry name" value="HisKA"/>
    <property type="match status" value="1"/>
</dbReference>
<evidence type="ECO:0000313" key="11">
    <source>
        <dbReference type="Proteomes" id="UP000664628"/>
    </source>
</evidence>
<evidence type="ECO:0000256" key="1">
    <source>
        <dbReference type="ARBA" id="ARBA00000085"/>
    </source>
</evidence>
<evidence type="ECO:0000256" key="3">
    <source>
        <dbReference type="ARBA" id="ARBA00022553"/>
    </source>
</evidence>
<dbReference type="CDD" id="cd17580">
    <property type="entry name" value="REC_2_DhkD-like"/>
    <property type="match status" value="1"/>
</dbReference>
<comment type="catalytic activity">
    <reaction evidence="1">
        <text>ATP + protein L-histidine = ADP + protein N-phospho-L-histidine.</text>
        <dbReference type="EC" id="2.7.13.3"/>
    </reaction>
</comment>
<gene>
    <name evidence="10" type="ORF">J2I46_30545</name>
</gene>
<feature type="modified residue" description="4-aspartylphosphate" evidence="6">
    <location>
        <position position="737"/>
    </location>
</feature>
<dbReference type="SMART" id="SM00448">
    <property type="entry name" value="REC"/>
    <property type="match status" value="1"/>
</dbReference>
<dbReference type="RefSeq" id="WP_207332903.1">
    <property type="nucleotide sequence ID" value="NZ_JAFMYW010000016.1"/>
</dbReference>
<dbReference type="InterPro" id="IPR001789">
    <property type="entry name" value="Sig_transdc_resp-reg_receiver"/>
</dbReference>
<dbReference type="NCBIfam" id="TIGR00229">
    <property type="entry name" value="sensory_box"/>
    <property type="match status" value="1"/>
</dbReference>
<dbReference type="Proteomes" id="UP000664628">
    <property type="component" value="Unassembled WGS sequence"/>
</dbReference>
<dbReference type="InterPro" id="IPR013655">
    <property type="entry name" value="PAS_fold_3"/>
</dbReference>
<dbReference type="InterPro" id="IPR003594">
    <property type="entry name" value="HATPase_dom"/>
</dbReference>
<dbReference type="SUPFAM" id="SSF55785">
    <property type="entry name" value="PYP-like sensor domain (PAS domain)"/>
    <property type="match status" value="2"/>
</dbReference>
<dbReference type="Gene3D" id="1.10.287.130">
    <property type="match status" value="1"/>
</dbReference>
<dbReference type="PROSITE" id="PS50113">
    <property type="entry name" value="PAC"/>
    <property type="match status" value="1"/>
</dbReference>
<dbReference type="SUPFAM" id="SSF52172">
    <property type="entry name" value="CheY-like"/>
    <property type="match status" value="1"/>
</dbReference>
<evidence type="ECO:0000256" key="4">
    <source>
        <dbReference type="ARBA" id="ARBA00022679"/>
    </source>
</evidence>
<keyword evidence="3 6" id="KW-0597">Phosphoprotein</keyword>
<evidence type="ECO:0000256" key="5">
    <source>
        <dbReference type="ARBA" id="ARBA00022777"/>
    </source>
</evidence>
<evidence type="ECO:0000259" key="8">
    <source>
        <dbReference type="PROSITE" id="PS50110"/>
    </source>
</evidence>
<sequence>MPTDYTPLEPDEFNEFYQVGFRAMNQGFCLLEKVDTSPGEATDFRYLLVNPAFEQRSGLHQVMGKRLRDVVPGIEEHIVAYYDQVALTGEPVEFETYVATLKAWISAYAFCIRQQQPARIAVLFTNITARKRAEKALGQREQRQAFLLRLSDALGSLADPVAIQATVTRMSMDYLETDRSYYCEIEGDQVTIRRDAYRAGLASVAAVYSLSHLPLFKALSQAGRPIVVEDVTTTNLFDEALKQLCLKFGILSCLNVPVLKQGQLIGNFCLAQRAPRQWTILDTELAQELAQRTWAAIEQARAEMALRESENHFRLTIEAARVGTWDWNLMTDEVVWNEQHFWLFGMEPRPGPVSPSVYMDHVHPDERERIGQLLQAAIDSLGIFDTEFCAVLEDGSQRWMSGYGRVVETIQGRATRMSGVMFDVDKRRRAEDALRQADRRKDEFLALLAHELRNPMATLSSTLRLLEVTGGQHPSLPLSMAIALMQREVTHLVRLVDDLLDVSRISQGKMLLSIERLDLASLVGQVLQTARSEFTTASLSLTISLPEGPLYLAGDAARLRQVVSNLLHNALKFTPPGGQVWLSLDRLATEAALRVRDTGVGIPAHELGRIFEMFAQVDTSLGRSQDGLGLGLTLVHELVSLHGGRVEAFSAGMSEGSEFVVFLPLLPVSAETVTAVSTLELIKSAVHRLLLIDDNADAVLSLSLLLELEGYEVTTATSGEEGIQIAGALKPTVILCDISMPGMDGYQTCQHIRQQSWGKSLFMIALTGYGQEDDKRRTREAGFNAHLVKPVDIADLSTLLSELPLPT</sequence>
<protein>
    <recommendedName>
        <fullName evidence="2">histidine kinase</fullName>
        <ecNumber evidence="2">2.7.13.3</ecNumber>
    </recommendedName>
</protein>
<feature type="domain" description="Histidine kinase" evidence="7">
    <location>
        <begin position="447"/>
        <end position="667"/>
    </location>
</feature>
<name>A0ABS3JVK7_9BACT</name>
<dbReference type="SUPFAM" id="SSF55781">
    <property type="entry name" value="GAF domain-like"/>
    <property type="match status" value="1"/>
</dbReference>
<evidence type="ECO:0000256" key="2">
    <source>
        <dbReference type="ARBA" id="ARBA00012438"/>
    </source>
</evidence>
<dbReference type="CDD" id="cd00082">
    <property type="entry name" value="HisKA"/>
    <property type="match status" value="1"/>
</dbReference>
<dbReference type="InterPro" id="IPR004358">
    <property type="entry name" value="Sig_transdc_His_kin-like_C"/>
</dbReference>
<feature type="domain" description="PAC" evidence="9">
    <location>
        <begin position="384"/>
        <end position="436"/>
    </location>
</feature>
<dbReference type="Gene3D" id="3.40.50.2300">
    <property type="match status" value="1"/>
</dbReference>
<evidence type="ECO:0000313" key="10">
    <source>
        <dbReference type="EMBL" id="MBO0952952.1"/>
    </source>
</evidence>
<dbReference type="Pfam" id="PF01590">
    <property type="entry name" value="GAF"/>
    <property type="match status" value="1"/>
</dbReference>
<dbReference type="Gene3D" id="3.30.450.40">
    <property type="match status" value="1"/>
</dbReference>
<dbReference type="InterPro" id="IPR000014">
    <property type="entry name" value="PAS"/>
</dbReference>
<dbReference type="PANTHER" id="PTHR43547:SF2">
    <property type="entry name" value="HYBRID SIGNAL TRANSDUCTION HISTIDINE KINASE C"/>
    <property type="match status" value="1"/>
</dbReference>
<keyword evidence="5" id="KW-0418">Kinase</keyword>
<dbReference type="EMBL" id="JAFMYW010000016">
    <property type="protein sequence ID" value="MBO0952952.1"/>
    <property type="molecule type" value="Genomic_DNA"/>
</dbReference>
<proteinExistence type="predicted"/>
<dbReference type="SMART" id="SM00387">
    <property type="entry name" value="HATPase_c"/>
    <property type="match status" value="1"/>
</dbReference>
<dbReference type="PRINTS" id="PR00344">
    <property type="entry name" value="BCTRLSENSOR"/>
</dbReference>
<organism evidence="10 11">
    <name type="scientific">Fibrella forsythiae</name>
    <dbReference type="NCBI Taxonomy" id="2817061"/>
    <lineage>
        <taxon>Bacteria</taxon>
        <taxon>Pseudomonadati</taxon>
        <taxon>Bacteroidota</taxon>
        <taxon>Cytophagia</taxon>
        <taxon>Cytophagales</taxon>
        <taxon>Spirosomataceae</taxon>
        <taxon>Fibrella</taxon>
    </lineage>
</organism>
<dbReference type="InterPro" id="IPR000700">
    <property type="entry name" value="PAS-assoc_C"/>
</dbReference>
<dbReference type="Pfam" id="PF00072">
    <property type="entry name" value="Response_reg"/>
    <property type="match status" value="1"/>
</dbReference>
<comment type="caution">
    <text evidence="10">The sequence shown here is derived from an EMBL/GenBank/DDBJ whole genome shotgun (WGS) entry which is preliminary data.</text>
</comment>
<dbReference type="Gene3D" id="3.30.450.20">
    <property type="entry name" value="PAS domain"/>
    <property type="match status" value="2"/>
</dbReference>
<dbReference type="InterPro" id="IPR029016">
    <property type="entry name" value="GAF-like_dom_sf"/>
</dbReference>
<dbReference type="SMART" id="SM00388">
    <property type="entry name" value="HisKA"/>
    <property type="match status" value="1"/>
</dbReference>
<dbReference type="InterPro" id="IPR003018">
    <property type="entry name" value="GAF"/>
</dbReference>
<feature type="domain" description="Response regulatory" evidence="8">
    <location>
        <begin position="688"/>
        <end position="804"/>
    </location>
</feature>
<dbReference type="InterPro" id="IPR011006">
    <property type="entry name" value="CheY-like_superfamily"/>
</dbReference>
<dbReference type="Pfam" id="PF08448">
    <property type="entry name" value="PAS_4"/>
    <property type="match status" value="1"/>
</dbReference>
<dbReference type="SMART" id="SM00065">
    <property type="entry name" value="GAF"/>
    <property type="match status" value="1"/>
</dbReference>
<dbReference type="PROSITE" id="PS50109">
    <property type="entry name" value="HIS_KIN"/>
    <property type="match status" value="1"/>
</dbReference>
<dbReference type="CDD" id="cd00130">
    <property type="entry name" value="PAS"/>
    <property type="match status" value="1"/>
</dbReference>
<dbReference type="InterPro" id="IPR035965">
    <property type="entry name" value="PAS-like_dom_sf"/>
</dbReference>
<dbReference type="Pfam" id="PF02518">
    <property type="entry name" value="HATPase_c"/>
    <property type="match status" value="1"/>
</dbReference>
<evidence type="ECO:0000259" key="7">
    <source>
        <dbReference type="PROSITE" id="PS50109"/>
    </source>
</evidence>
<dbReference type="SUPFAM" id="SSF55874">
    <property type="entry name" value="ATPase domain of HSP90 chaperone/DNA topoisomerase II/histidine kinase"/>
    <property type="match status" value="1"/>
</dbReference>
<dbReference type="InterPro" id="IPR003661">
    <property type="entry name" value="HisK_dim/P_dom"/>
</dbReference>
<dbReference type="InterPro" id="IPR013656">
    <property type="entry name" value="PAS_4"/>
</dbReference>